<keyword evidence="3" id="KW-1185">Reference proteome</keyword>
<organism evidence="2 3">
    <name type="scientific">Micromonospora chokoriensis</name>
    <dbReference type="NCBI Taxonomy" id="356851"/>
    <lineage>
        <taxon>Bacteria</taxon>
        <taxon>Bacillati</taxon>
        <taxon>Actinomycetota</taxon>
        <taxon>Actinomycetes</taxon>
        <taxon>Micromonosporales</taxon>
        <taxon>Micromonosporaceae</taxon>
        <taxon>Micromonospora</taxon>
    </lineage>
</organism>
<evidence type="ECO:0000313" key="2">
    <source>
        <dbReference type="EMBL" id="SCE71015.1"/>
    </source>
</evidence>
<sequence>MLLACTFSCSSSPSATGGVVTRLPITAFGSAAIASYACFCWSLAAYTSWILRSAARVVLMAWVAADNAV</sequence>
<keyword evidence="1" id="KW-0472">Membrane</keyword>
<evidence type="ECO:0000256" key="1">
    <source>
        <dbReference type="SAM" id="Phobius"/>
    </source>
</evidence>
<feature type="transmembrane region" description="Helical" evidence="1">
    <location>
        <begin position="27"/>
        <end position="51"/>
    </location>
</feature>
<evidence type="ECO:0000313" key="3">
    <source>
        <dbReference type="Proteomes" id="UP000198224"/>
    </source>
</evidence>
<name>A0A1C4UH48_9ACTN</name>
<keyword evidence="1" id="KW-0812">Transmembrane</keyword>
<proteinExistence type="predicted"/>
<dbReference type="Proteomes" id="UP000198224">
    <property type="component" value="Chromosome I"/>
</dbReference>
<keyword evidence="1" id="KW-1133">Transmembrane helix</keyword>
<dbReference type="AlphaFoldDB" id="A0A1C4UH48"/>
<accession>A0A1C4UH48</accession>
<dbReference type="EMBL" id="LT607409">
    <property type="protein sequence ID" value="SCE71015.1"/>
    <property type="molecule type" value="Genomic_DNA"/>
</dbReference>
<reference evidence="3" key="1">
    <citation type="submission" date="2016-06" db="EMBL/GenBank/DDBJ databases">
        <authorList>
            <person name="Varghese N."/>
            <person name="Submissions Spin"/>
        </authorList>
    </citation>
    <scope>NUCLEOTIDE SEQUENCE [LARGE SCALE GENOMIC DNA]</scope>
    <source>
        <strain evidence="3">DSM 45160</strain>
    </source>
</reference>
<gene>
    <name evidence="2" type="ORF">GA0070612_0411</name>
</gene>
<protein>
    <submittedName>
        <fullName evidence="2">Uncharacterized protein</fullName>
    </submittedName>
</protein>